<dbReference type="Gramene" id="AET5Gv20495400.15">
    <property type="protein sequence ID" value="AET5Gv20495400.15"/>
    <property type="gene ID" value="AET5Gv20495400"/>
</dbReference>
<dbReference type="EnsemblPlants" id="AET5Gv20495400.15">
    <property type="protein sequence ID" value="AET5Gv20495400.15"/>
    <property type="gene ID" value="AET5Gv20495400"/>
</dbReference>
<reference evidence="2" key="2">
    <citation type="journal article" date="2017" name="Nat. Plants">
        <title>The Aegilops tauschii genome reveals multiple impacts of transposons.</title>
        <authorList>
            <person name="Zhao G."/>
            <person name="Zou C."/>
            <person name="Li K."/>
            <person name="Wang K."/>
            <person name="Li T."/>
            <person name="Gao L."/>
            <person name="Zhang X."/>
            <person name="Wang H."/>
            <person name="Yang Z."/>
            <person name="Liu X."/>
            <person name="Jiang W."/>
            <person name="Mao L."/>
            <person name="Kong X."/>
            <person name="Jiao Y."/>
            <person name="Jia J."/>
        </authorList>
    </citation>
    <scope>NUCLEOTIDE SEQUENCE [LARGE SCALE GENOMIC DNA]</scope>
    <source>
        <strain evidence="2">cv. AL8/78</strain>
    </source>
</reference>
<evidence type="ECO:0000313" key="2">
    <source>
        <dbReference type="Proteomes" id="UP000015105"/>
    </source>
</evidence>
<dbReference type="EnsemblPlants" id="AET5Gv20495400.1">
    <property type="protein sequence ID" value="AET5Gv20495400.1"/>
    <property type="gene ID" value="AET5Gv20495400"/>
</dbReference>
<accession>A0A453KRZ2</accession>
<dbReference type="Gramene" id="AET5Gv20495400.1">
    <property type="protein sequence ID" value="AET5Gv20495400.1"/>
    <property type="gene ID" value="AET5Gv20495400"/>
</dbReference>
<reference evidence="1" key="5">
    <citation type="journal article" date="2021" name="G3 (Bethesda)">
        <title>Aegilops tauschii genome assembly Aet v5.0 features greater sequence contiguity and improved annotation.</title>
        <authorList>
            <person name="Wang L."/>
            <person name="Zhu T."/>
            <person name="Rodriguez J.C."/>
            <person name="Deal K.R."/>
            <person name="Dubcovsky J."/>
            <person name="McGuire P.E."/>
            <person name="Lux T."/>
            <person name="Spannagl M."/>
            <person name="Mayer K.F.X."/>
            <person name="Baldrich P."/>
            <person name="Meyers B.C."/>
            <person name="Huo N."/>
            <person name="Gu Y.Q."/>
            <person name="Zhou H."/>
            <person name="Devos K.M."/>
            <person name="Bennetzen J.L."/>
            <person name="Unver T."/>
            <person name="Budak H."/>
            <person name="Gulick P.J."/>
            <person name="Galiba G."/>
            <person name="Kalapos B."/>
            <person name="Nelson D.R."/>
            <person name="Li P."/>
            <person name="You F.M."/>
            <person name="Luo M.C."/>
            <person name="Dvorak J."/>
        </authorList>
    </citation>
    <scope>NUCLEOTIDE SEQUENCE [LARGE SCALE GENOMIC DNA]</scope>
    <source>
        <strain evidence="1">cv. AL8/78</strain>
    </source>
</reference>
<reference evidence="2" key="1">
    <citation type="journal article" date="2014" name="Science">
        <title>Ancient hybridizations among the ancestral genomes of bread wheat.</title>
        <authorList>
            <consortium name="International Wheat Genome Sequencing Consortium,"/>
            <person name="Marcussen T."/>
            <person name="Sandve S.R."/>
            <person name="Heier L."/>
            <person name="Spannagl M."/>
            <person name="Pfeifer M."/>
            <person name="Jakobsen K.S."/>
            <person name="Wulff B.B."/>
            <person name="Steuernagel B."/>
            <person name="Mayer K.F."/>
            <person name="Olsen O.A."/>
        </authorList>
    </citation>
    <scope>NUCLEOTIDE SEQUENCE [LARGE SCALE GENOMIC DNA]</scope>
    <source>
        <strain evidence="2">cv. AL8/78</strain>
    </source>
</reference>
<organism evidence="1 2">
    <name type="scientific">Aegilops tauschii subsp. strangulata</name>
    <name type="common">Goatgrass</name>
    <dbReference type="NCBI Taxonomy" id="200361"/>
    <lineage>
        <taxon>Eukaryota</taxon>
        <taxon>Viridiplantae</taxon>
        <taxon>Streptophyta</taxon>
        <taxon>Embryophyta</taxon>
        <taxon>Tracheophyta</taxon>
        <taxon>Spermatophyta</taxon>
        <taxon>Magnoliopsida</taxon>
        <taxon>Liliopsida</taxon>
        <taxon>Poales</taxon>
        <taxon>Poaceae</taxon>
        <taxon>BOP clade</taxon>
        <taxon>Pooideae</taxon>
        <taxon>Triticodae</taxon>
        <taxon>Triticeae</taxon>
        <taxon>Triticinae</taxon>
        <taxon>Aegilops</taxon>
    </lineage>
</organism>
<dbReference type="AlphaFoldDB" id="A0A453KRZ2"/>
<proteinExistence type="predicted"/>
<reference evidence="1" key="3">
    <citation type="journal article" date="2017" name="Nature">
        <title>Genome sequence of the progenitor of the wheat D genome Aegilops tauschii.</title>
        <authorList>
            <person name="Luo M.C."/>
            <person name="Gu Y.Q."/>
            <person name="Puiu D."/>
            <person name="Wang H."/>
            <person name="Twardziok S.O."/>
            <person name="Deal K.R."/>
            <person name="Huo N."/>
            <person name="Zhu T."/>
            <person name="Wang L."/>
            <person name="Wang Y."/>
            <person name="McGuire P.E."/>
            <person name="Liu S."/>
            <person name="Long H."/>
            <person name="Ramasamy R.K."/>
            <person name="Rodriguez J.C."/>
            <person name="Van S.L."/>
            <person name="Yuan L."/>
            <person name="Wang Z."/>
            <person name="Xia Z."/>
            <person name="Xiao L."/>
            <person name="Anderson O.D."/>
            <person name="Ouyang S."/>
            <person name="Liang Y."/>
            <person name="Zimin A.V."/>
            <person name="Pertea G."/>
            <person name="Qi P."/>
            <person name="Bennetzen J.L."/>
            <person name="Dai X."/>
            <person name="Dawson M.W."/>
            <person name="Muller H.G."/>
            <person name="Kugler K."/>
            <person name="Rivarola-Duarte L."/>
            <person name="Spannagl M."/>
            <person name="Mayer K.F.X."/>
            <person name="Lu F.H."/>
            <person name="Bevan M.W."/>
            <person name="Leroy P."/>
            <person name="Li P."/>
            <person name="You F.M."/>
            <person name="Sun Q."/>
            <person name="Liu Z."/>
            <person name="Lyons E."/>
            <person name="Wicker T."/>
            <person name="Salzberg S.L."/>
            <person name="Devos K.M."/>
            <person name="Dvorak J."/>
        </authorList>
    </citation>
    <scope>NUCLEOTIDE SEQUENCE [LARGE SCALE GENOMIC DNA]</scope>
    <source>
        <strain evidence="1">cv. AL8/78</strain>
    </source>
</reference>
<reference evidence="1" key="4">
    <citation type="submission" date="2019-03" db="UniProtKB">
        <authorList>
            <consortium name="EnsemblPlants"/>
        </authorList>
    </citation>
    <scope>IDENTIFICATION</scope>
</reference>
<dbReference type="EnsemblPlants" id="AET5Gv20495400.14">
    <property type="protein sequence ID" value="AET5Gv20495400.14"/>
    <property type="gene ID" value="AET5Gv20495400"/>
</dbReference>
<name>A0A453KRZ2_AEGTS</name>
<protein>
    <submittedName>
        <fullName evidence="1">Uncharacterized protein</fullName>
    </submittedName>
</protein>
<evidence type="ECO:0000313" key="1">
    <source>
        <dbReference type="EnsemblPlants" id="AET5Gv20495400.14"/>
    </source>
</evidence>
<keyword evidence="2" id="KW-1185">Reference proteome</keyword>
<dbReference type="Proteomes" id="UP000015105">
    <property type="component" value="Chromosome 5D"/>
</dbReference>
<sequence length="99" mass="10721">MIKRRKRRSMVGDTSNDLGIILTSYSKPASTASSIYVSLQQQGDRKEGQHEWNVSPSRGLALTSLHGTLSLALLPVFLQNLNSPLLNHASCALTGARGM</sequence>
<dbReference type="Gramene" id="AET5Gv20495400.14">
    <property type="protein sequence ID" value="AET5Gv20495400.14"/>
    <property type="gene ID" value="AET5Gv20495400"/>
</dbReference>